<protein>
    <submittedName>
        <fullName evidence="1">Uncharacterized protein</fullName>
    </submittedName>
</protein>
<dbReference type="AlphaFoldDB" id="A0A5B0VY91"/>
<gene>
    <name evidence="1" type="ORF">FP026_18745</name>
</gene>
<evidence type="ECO:0000313" key="2">
    <source>
        <dbReference type="Proteomes" id="UP000323608"/>
    </source>
</evidence>
<accession>A0A5B0VY91</accession>
<comment type="caution">
    <text evidence="1">The sequence shown here is derived from an EMBL/GenBank/DDBJ whole genome shotgun (WGS) entry which is preliminary data.</text>
</comment>
<sequence length="66" mass="7234">MAAIIASIAALALIGTTFYALGSAARARDKEKKRQVALEAVILEFKPRQRQQANSGQERFRTSVKS</sequence>
<evidence type="ECO:0000313" key="1">
    <source>
        <dbReference type="EMBL" id="KAA1179602.1"/>
    </source>
</evidence>
<proteinExistence type="predicted"/>
<reference evidence="1 2" key="1">
    <citation type="submission" date="2019-07" db="EMBL/GenBank/DDBJ databases">
        <title>The Draft Genome Sequence of Rhizobium tropici SARCC-755 Associated with Superior Nodulation on Pigeonpea (Cajanus cajan (L.) Millsp.).</title>
        <authorList>
            <person name="Bopape F.L."/>
            <person name="Hassen A.I."/>
            <person name="Swanevelder Z.H."/>
            <person name="Gwata E.T."/>
        </authorList>
    </citation>
    <scope>NUCLEOTIDE SEQUENCE [LARGE SCALE GENOMIC DNA]</scope>
    <source>
        <strain evidence="1 2">SARCC-755</strain>
    </source>
</reference>
<dbReference type="RefSeq" id="WP_149636123.1">
    <property type="nucleotide sequence ID" value="NZ_VNIP01000009.1"/>
</dbReference>
<name>A0A5B0VY91_RHITR</name>
<organism evidence="1 2">
    <name type="scientific">Rhizobium tropici</name>
    <dbReference type="NCBI Taxonomy" id="398"/>
    <lineage>
        <taxon>Bacteria</taxon>
        <taxon>Pseudomonadati</taxon>
        <taxon>Pseudomonadota</taxon>
        <taxon>Alphaproteobacteria</taxon>
        <taxon>Hyphomicrobiales</taxon>
        <taxon>Rhizobiaceae</taxon>
        <taxon>Rhizobium/Agrobacterium group</taxon>
        <taxon>Rhizobium</taxon>
    </lineage>
</organism>
<dbReference type="EMBL" id="VNIP01000009">
    <property type="protein sequence ID" value="KAA1179602.1"/>
    <property type="molecule type" value="Genomic_DNA"/>
</dbReference>
<dbReference type="Proteomes" id="UP000323608">
    <property type="component" value="Unassembled WGS sequence"/>
</dbReference>